<name>A0A9X0LFK8_9ACTN</name>
<comment type="caution">
    <text evidence="1">The sequence shown here is derived from an EMBL/GenBank/DDBJ whole genome shotgun (WGS) entry which is preliminary data.</text>
</comment>
<dbReference type="Pfam" id="PF08734">
    <property type="entry name" value="GYD"/>
    <property type="match status" value="1"/>
</dbReference>
<sequence>MAKFLLTTNYTGGGLEGLTADGGTVRVEVVRALVENAGGRLEALYFSFGQYDTYVICDLPDEVTATAVAIAVRAGGLVNARLIPLLTPEQVDAVVNLPVAYRQPGH</sequence>
<dbReference type="EMBL" id="LMWI01000001">
    <property type="protein sequence ID" value="KUJ48497.1"/>
    <property type="molecule type" value="Genomic_DNA"/>
</dbReference>
<dbReference type="OMA" id="MYFAFGE"/>
<evidence type="ECO:0000313" key="1">
    <source>
        <dbReference type="EMBL" id="KUJ48497.1"/>
    </source>
</evidence>
<accession>A0A9X0LFK8</accession>
<dbReference type="AlphaFoldDB" id="A0A9X0LFK8"/>
<dbReference type="Proteomes" id="UP000053246">
    <property type="component" value="Unassembled WGS sequence"/>
</dbReference>
<protein>
    <submittedName>
        <fullName evidence="1">GYD domain protein</fullName>
    </submittedName>
</protein>
<keyword evidence="2" id="KW-1185">Reference proteome</keyword>
<evidence type="ECO:0000313" key="2">
    <source>
        <dbReference type="Proteomes" id="UP000053246"/>
    </source>
</evidence>
<dbReference type="InterPro" id="IPR014845">
    <property type="entry name" value="GYD/TTHA1554"/>
</dbReference>
<dbReference type="RefSeq" id="WP_013731801.1">
    <property type="nucleotide sequence ID" value="NZ_CP108425.1"/>
</dbReference>
<proteinExistence type="predicted"/>
<organism evidence="1 2">
    <name type="scientific">Micromonospora maris</name>
    <dbReference type="NCBI Taxonomy" id="1003110"/>
    <lineage>
        <taxon>Bacteria</taxon>
        <taxon>Bacillati</taxon>
        <taxon>Actinomycetota</taxon>
        <taxon>Actinomycetes</taxon>
        <taxon>Micromonosporales</taxon>
        <taxon>Micromonosporaceae</taxon>
        <taxon>Micromonospora</taxon>
    </lineage>
</organism>
<reference evidence="1 2" key="1">
    <citation type="submission" date="2015-10" db="EMBL/GenBank/DDBJ databases">
        <authorList>
            <person name="Ju K.-S."/>
            <person name="Doroghazi J.R."/>
            <person name="Metcalf W.W."/>
        </authorList>
    </citation>
    <scope>NUCLEOTIDE SEQUENCE [LARGE SCALE GENOMIC DNA]</scope>
    <source>
        <strain evidence="1 2">NRRL B-24793</strain>
    </source>
</reference>
<gene>
    <name evidence="1" type="ORF">ADL17_05490</name>
</gene>